<keyword evidence="1" id="KW-0175">Coiled coil</keyword>
<dbReference type="Gene3D" id="3.30.420.380">
    <property type="match status" value="1"/>
</dbReference>
<keyword evidence="3" id="KW-0472">Membrane</keyword>
<evidence type="ECO:0000256" key="1">
    <source>
        <dbReference type="SAM" id="Coils"/>
    </source>
</evidence>
<evidence type="ECO:0000313" key="4">
    <source>
        <dbReference type="EMBL" id="MCQ8127059.1"/>
    </source>
</evidence>
<evidence type="ECO:0000313" key="5">
    <source>
        <dbReference type="Proteomes" id="UP001524586"/>
    </source>
</evidence>
<comment type="caution">
    <text evidence="4">The sequence shown here is derived from an EMBL/GenBank/DDBJ whole genome shotgun (WGS) entry which is preliminary data.</text>
</comment>
<keyword evidence="3" id="KW-0812">Transmembrane</keyword>
<organism evidence="4 5">
    <name type="scientific">Methylomonas rivi</name>
    <dbReference type="NCBI Taxonomy" id="2952226"/>
    <lineage>
        <taxon>Bacteria</taxon>
        <taxon>Pseudomonadati</taxon>
        <taxon>Pseudomonadota</taxon>
        <taxon>Gammaproteobacteria</taxon>
        <taxon>Methylococcales</taxon>
        <taxon>Methylococcaceae</taxon>
        <taxon>Methylomonas</taxon>
    </lineage>
</organism>
<keyword evidence="5" id="KW-1185">Reference proteome</keyword>
<dbReference type="PANTHER" id="PTHR40278:SF1">
    <property type="entry name" value="DNA UTILIZATION PROTEIN HOFN"/>
    <property type="match status" value="1"/>
</dbReference>
<feature type="coiled-coil region" evidence="1">
    <location>
        <begin position="238"/>
        <end position="268"/>
    </location>
</feature>
<accession>A0ABT1TZS0</accession>
<dbReference type="Proteomes" id="UP001524586">
    <property type="component" value="Unassembled WGS sequence"/>
</dbReference>
<dbReference type="InterPro" id="IPR043129">
    <property type="entry name" value="ATPase_NBD"/>
</dbReference>
<dbReference type="SUPFAM" id="SSF53067">
    <property type="entry name" value="Actin-like ATPase domain"/>
    <property type="match status" value="1"/>
</dbReference>
<sequence>MNLDTTIDFDLKRFFRWWGGELAFLVPKSLLQHLRERHGSVIFTPSAQGFEVALLDDDERIVARRSVDVNQPDGFKQLKGQYPAMEKADFVLRLSADQALHKLLYLPAAAQENLRQVVGFELDRYTPFNAEQVYFSLIPLGSTEHAQLRILLIAAPKPRLDEQLANLTILGVQPHKVDYAPAAADFPQTRNAYNLLPDRFRRNGGKLGQSLQWLAGAALMLLLLAAMVLPVWLEGQAVESLQTRIKQLEKQNRAVDLQQSEIDALRAETQKLIDIKQQSPALLAVLNELSRLLNDETWLTHLHFSDNRMQIQGQSPAASALIGTLEGSEFFSDVSFVSPLTQDKTSGRERFQISMTVNTPVSIMQTDSADAADAESPDGGAEPISEPEPENTGEQGDE</sequence>
<dbReference type="Pfam" id="PF05137">
    <property type="entry name" value="PilN"/>
    <property type="match status" value="1"/>
</dbReference>
<dbReference type="InterPro" id="IPR007813">
    <property type="entry name" value="PilN"/>
</dbReference>
<name>A0ABT1TZS0_9GAMM</name>
<evidence type="ECO:0000256" key="3">
    <source>
        <dbReference type="SAM" id="Phobius"/>
    </source>
</evidence>
<feature type="region of interest" description="Disordered" evidence="2">
    <location>
        <begin position="364"/>
        <end position="398"/>
    </location>
</feature>
<keyword evidence="3" id="KW-1133">Transmembrane helix</keyword>
<protein>
    <submittedName>
        <fullName evidence="4">PilN domain-containing protein</fullName>
    </submittedName>
</protein>
<gene>
    <name evidence="4" type="ORF">NP596_01215</name>
</gene>
<dbReference type="EMBL" id="JANIBK010000003">
    <property type="protein sequence ID" value="MCQ8127059.1"/>
    <property type="molecule type" value="Genomic_DNA"/>
</dbReference>
<dbReference type="RefSeq" id="WP_256613377.1">
    <property type="nucleotide sequence ID" value="NZ_JANIBK010000003.1"/>
</dbReference>
<proteinExistence type="predicted"/>
<feature type="compositionally biased region" description="Acidic residues" evidence="2">
    <location>
        <begin position="385"/>
        <end position="398"/>
    </location>
</feature>
<evidence type="ECO:0000256" key="2">
    <source>
        <dbReference type="SAM" id="MobiDB-lite"/>
    </source>
</evidence>
<dbReference type="PANTHER" id="PTHR40278">
    <property type="entry name" value="DNA UTILIZATION PROTEIN HOFN"/>
    <property type="match status" value="1"/>
</dbReference>
<dbReference type="InterPro" id="IPR052534">
    <property type="entry name" value="Extracell_DNA_Util/SecSys_Comp"/>
</dbReference>
<reference evidence="4 5" key="1">
    <citation type="submission" date="2022-07" db="EMBL/GenBank/DDBJ databases">
        <title>Methylomonas rivi sp. nov., Methylomonas rosea sp. nov., Methylomonas aureus sp. nov. and Methylomonas subterranea sp. nov., four novel methanotrophs isolated from a freshwater creek and the deep terrestrial subsurface.</title>
        <authorList>
            <person name="Abin C."/>
            <person name="Sankaranarayanan K."/>
            <person name="Garner C."/>
            <person name="Sindelar R."/>
            <person name="Kotary K."/>
            <person name="Garner R."/>
            <person name="Barclay S."/>
            <person name="Lawson P."/>
            <person name="Krumholz L."/>
        </authorList>
    </citation>
    <scope>NUCLEOTIDE SEQUENCE [LARGE SCALE GENOMIC DNA]</scope>
    <source>
        <strain evidence="4 5">WSC-6</strain>
    </source>
</reference>
<feature type="transmembrane region" description="Helical" evidence="3">
    <location>
        <begin position="211"/>
        <end position="233"/>
    </location>
</feature>